<reference evidence="2 3" key="1">
    <citation type="journal article" date="2015" name="Genome Announc.">
        <title>Expanding the biotechnology potential of lactobacilli through comparative genomics of 213 strains and associated genera.</title>
        <authorList>
            <person name="Sun Z."/>
            <person name="Harris H.M."/>
            <person name="McCann A."/>
            <person name="Guo C."/>
            <person name="Argimon S."/>
            <person name="Zhang W."/>
            <person name="Yang X."/>
            <person name="Jeffery I.B."/>
            <person name="Cooney J.C."/>
            <person name="Kagawa T.F."/>
            <person name="Liu W."/>
            <person name="Song Y."/>
            <person name="Salvetti E."/>
            <person name="Wrobel A."/>
            <person name="Rasinkangas P."/>
            <person name="Parkhill J."/>
            <person name="Rea M.C."/>
            <person name="O'Sullivan O."/>
            <person name="Ritari J."/>
            <person name="Douillard F.P."/>
            <person name="Paul Ross R."/>
            <person name="Yang R."/>
            <person name="Briner A.E."/>
            <person name="Felis G.E."/>
            <person name="de Vos W.M."/>
            <person name="Barrangou R."/>
            <person name="Klaenhammer T.R."/>
            <person name="Caufield P.W."/>
            <person name="Cui Y."/>
            <person name="Zhang H."/>
            <person name="O'Toole P.W."/>
        </authorList>
    </citation>
    <scope>NUCLEOTIDE SEQUENCE [LARGE SCALE GENOMIC DNA]</scope>
    <source>
        <strain evidence="2 3">DSM 19674</strain>
    </source>
</reference>
<dbReference type="PANTHER" id="PTHR36121:SF1">
    <property type="entry name" value="PROTEIN SXY"/>
    <property type="match status" value="1"/>
</dbReference>
<gene>
    <name evidence="2" type="ORF">FC78_GL002566</name>
</gene>
<dbReference type="AlphaFoldDB" id="A0A0R1KGM3"/>
<dbReference type="Pfam" id="PF04994">
    <property type="entry name" value="TfoX_C"/>
    <property type="match status" value="1"/>
</dbReference>
<dbReference type="OrthoDB" id="9796798at2"/>
<name>A0A0R1KGM3_9LACO</name>
<evidence type="ECO:0000259" key="1">
    <source>
        <dbReference type="Pfam" id="PF04994"/>
    </source>
</evidence>
<protein>
    <recommendedName>
        <fullName evidence="1">TfoX C-terminal domain-containing protein</fullName>
    </recommendedName>
</protein>
<feature type="domain" description="TfoX C-terminal" evidence="1">
    <location>
        <begin position="11"/>
        <end position="90"/>
    </location>
</feature>
<dbReference type="Proteomes" id="UP000051515">
    <property type="component" value="Unassembled WGS sequence"/>
</dbReference>
<dbReference type="PANTHER" id="PTHR36121">
    <property type="entry name" value="PROTEIN SXY"/>
    <property type="match status" value="1"/>
</dbReference>
<evidence type="ECO:0000313" key="2">
    <source>
        <dbReference type="EMBL" id="KRK82556.1"/>
    </source>
</evidence>
<proteinExistence type="predicted"/>
<dbReference type="RefSeq" id="WP_087721269.1">
    <property type="nucleotide sequence ID" value="NZ_AZDY01000038.1"/>
</dbReference>
<dbReference type="InterPro" id="IPR007077">
    <property type="entry name" value="TfoX_C"/>
</dbReference>
<evidence type="ECO:0000313" key="3">
    <source>
        <dbReference type="Proteomes" id="UP000051515"/>
    </source>
</evidence>
<comment type="caution">
    <text evidence="2">The sequence shown here is derived from an EMBL/GenBank/DDBJ whole genome shotgun (WGS) entry which is preliminary data.</text>
</comment>
<dbReference type="InterPro" id="IPR047525">
    <property type="entry name" value="TfoX-like"/>
</dbReference>
<dbReference type="EMBL" id="AZDY01000038">
    <property type="protein sequence ID" value="KRK82556.1"/>
    <property type="molecule type" value="Genomic_DNA"/>
</dbReference>
<dbReference type="Gene3D" id="1.10.150.20">
    <property type="entry name" value="5' to 3' exonuclease, C-terminal subdomain"/>
    <property type="match status" value="1"/>
</dbReference>
<organism evidence="2 3">
    <name type="scientific">Companilactobacillus bobalius DSM 19674</name>
    <dbReference type="NCBI Taxonomy" id="1423788"/>
    <lineage>
        <taxon>Bacteria</taxon>
        <taxon>Bacillati</taxon>
        <taxon>Bacillota</taxon>
        <taxon>Bacilli</taxon>
        <taxon>Lactobacillales</taxon>
        <taxon>Lactobacillaceae</taxon>
        <taxon>Companilactobacillus</taxon>
        <taxon>Companilactobacillus bobalius</taxon>
    </lineage>
</organism>
<sequence length="96" mass="10945">MKDVGDEFDIEKLTDLPNIGKVLNEQLSKINVTDVATLKELGSQKAYLKLKSLKAPDRFYCIQMLYSLEGAIQGVPYTKLSSEKKTELLDFFRKNK</sequence>
<keyword evidence="3" id="KW-1185">Reference proteome</keyword>
<dbReference type="PATRIC" id="fig|1423788.3.peg.2637"/>
<dbReference type="STRING" id="1423788.FC78_GL002566"/>
<accession>A0A0R1KGM3</accession>